<dbReference type="AlphaFoldDB" id="A0A0P1AAB9"/>
<accession>A0A0P1AAB9</accession>
<evidence type="ECO:0000313" key="1">
    <source>
        <dbReference type="EMBL" id="CEG37173.1"/>
    </source>
</evidence>
<dbReference type="RefSeq" id="XP_024573542.1">
    <property type="nucleotide sequence ID" value="XM_024722468.1"/>
</dbReference>
<reference evidence="2" key="1">
    <citation type="submission" date="2014-09" db="EMBL/GenBank/DDBJ databases">
        <authorList>
            <person name="Sharma Rahul"/>
            <person name="Thines Marco"/>
        </authorList>
    </citation>
    <scope>NUCLEOTIDE SEQUENCE [LARGE SCALE GENOMIC DNA]</scope>
</reference>
<keyword evidence="2" id="KW-1185">Reference proteome</keyword>
<protein>
    <submittedName>
        <fullName evidence="1">Uncharacterized protein</fullName>
    </submittedName>
</protein>
<name>A0A0P1AAB9_PLAHL</name>
<sequence length="56" mass="5938">MVLFCPRSFAFAREILLPAASCCLPTQIIFCDLVVAALAPLTNNFALLFATASSAC</sequence>
<evidence type="ECO:0000313" key="2">
    <source>
        <dbReference type="Proteomes" id="UP000054928"/>
    </source>
</evidence>
<dbReference type="Proteomes" id="UP000054928">
    <property type="component" value="Unassembled WGS sequence"/>
</dbReference>
<dbReference type="EMBL" id="CCYD01000261">
    <property type="protein sequence ID" value="CEG37173.1"/>
    <property type="molecule type" value="Genomic_DNA"/>
</dbReference>
<dbReference type="GeneID" id="36399676"/>
<organism evidence="1 2">
    <name type="scientific">Plasmopara halstedii</name>
    <name type="common">Downy mildew of sunflower</name>
    <dbReference type="NCBI Taxonomy" id="4781"/>
    <lineage>
        <taxon>Eukaryota</taxon>
        <taxon>Sar</taxon>
        <taxon>Stramenopiles</taxon>
        <taxon>Oomycota</taxon>
        <taxon>Peronosporomycetes</taxon>
        <taxon>Peronosporales</taxon>
        <taxon>Peronosporaceae</taxon>
        <taxon>Plasmopara</taxon>
    </lineage>
</organism>
<proteinExistence type="predicted"/>